<dbReference type="Pfam" id="PF15862">
    <property type="entry name" value="Coilin_N"/>
    <property type="match status" value="1"/>
</dbReference>
<dbReference type="OrthoDB" id="74813at2759"/>
<dbReference type="InterPro" id="IPR031722">
    <property type="entry name" value="Coilin_N"/>
</dbReference>
<feature type="region of interest" description="Disordered" evidence="1">
    <location>
        <begin position="258"/>
        <end position="294"/>
    </location>
</feature>
<name>A0A9P0H7I7_NEZVI</name>
<dbReference type="AlphaFoldDB" id="A0A9P0H7I7"/>
<sequence>MDVRNLGGFRICSKLSIGDKAGLRKCFIFINERWSKIKAVQDHIKNIFNIEEEINIYIGDVLLPENETIKLIQPNDILIIRTIEGKKDDKGSKKHKFCSNDDDWFAKSEKSPPNMKTSKFAPVSISVDPSEKLLSDCLEELRFKKEEIVKNCVQDNDSASTVNDSNEVEQSFGIPVKKRKRKHKKKSKLLEPSIFQETNTNKSDLITFDSLDSSSKHIHFSDEDNKEEMYAHSSPKVNGNPVDEFRSSLRNLANKPASQKIFSRKSETAVTTVPESEDFGTTTIEPTPVNTDENKPELIDSATFVPKVGDLISFKKIKLGNDYTPQQSNEIIGEVLTVEETAGSYFVVFTIKEGAEEFEDPSGKFSIEVDENKLEGDKIHVAEMKWNDVIEPCLKRRV</sequence>
<evidence type="ECO:0000313" key="3">
    <source>
        <dbReference type="EMBL" id="CAH1396771.1"/>
    </source>
</evidence>
<reference evidence="3" key="1">
    <citation type="submission" date="2022-01" db="EMBL/GenBank/DDBJ databases">
        <authorList>
            <person name="King R."/>
        </authorList>
    </citation>
    <scope>NUCLEOTIDE SEQUENCE</scope>
</reference>
<protein>
    <recommendedName>
        <fullName evidence="2">Coilin N-terminal domain-containing protein</fullName>
    </recommendedName>
</protein>
<evidence type="ECO:0000256" key="1">
    <source>
        <dbReference type="SAM" id="MobiDB-lite"/>
    </source>
</evidence>
<dbReference type="Proteomes" id="UP001152798">
    <property type="component" value="Chromosome 3"/>
</dbReference>
<organism evidence="3 4">
    <name type="scientific">Nezara viridula</name>
    <name type="common">Southern green stink bug</name>
    <name type="synonym">Cimex viridulus</name>
    <dbReference type="NCBI Taxonomy" id="85310"/>
    <lineage>
        <taxon>Eukaryota</taxon>
        <taxon>Metazoa</taxon>
        <taxon>Ecdysozoa</taxon>
        <taxon>Arthropoda</taxon>
        <taxon>Hexapoda</taxon>
        <taxon>Insecta</taxon>
        <taxon>Pterygota</taxon>
        <taxon>Neoptera</taxon>
        <taxon>Paraneoptera</taxon>
        <taxon>Hemiptera</taxon>
        <taxon>Heteroptera</taxon>
        <taxon>Panheteroptera</taxon>
        <taxon>Pentatomomorpha</taxon>
        <taxon>Pentatomoidea</taxon>
        <taxon>Pentatomidae</taxon>
        <taxon>Pentatominae</taxon>
        <taxon>Nezara</taxon>
    </lineage>
</organism>
<keyword evidence="4" id="KW-1185">Reference proteome</keyword>
<accession>A0A9P0H7I7</accession>
<dbReference type="EMBL" id="OV725079">
    <property type="protein sequence ID" value="CAH1396771.1"/>
    <property type="molecule type" value="Genomic_DNA"/>
</dbReference>
<feature type="domain" description="Coilin N-terminal" evidence="2">
    <location>
        <begin position="22"/>
        <end position="190"/>
    </location>
</feature>
<proteinExistence type="predicted"/>
<evidence type="ECO:0000259" key="2">
    <source>
        <dbReference type="Pfam" id="PF15862"/>
    </source>
</evidence>
<evidence type="ECO:0000313" key="4">
    <source>
        <dbReference type="Proteomes" id="UP001152798"/>
    </source>
</evidence>
<gene>
    <name evidence="3" type="ORF">NEZAVI_LOCUS6766</name>
</gene>
<feature type="compositionally biased region" description="Polar residues" evidence="1">
    <location>
        <begin position="268"/>
        <end position="291"/>
    </location>
</feature>